<evidence type="ECO:0000313" key="3">
    <source>
        <dbReference type="Proteomes" id="UP000295674"/>
    </source>
</evidence>
<dbReference type="PROSITE" id="PS51257">
    <property type="entry name" value="PROKAR_LIPOPROTEIN"/>
    <property type="match status" value="1"/>
</dbReference>
<reference evidence="2 3" key="1">
    <citation type="submission" date="2019-03" db="EMBL/GenBank/DDBJ databases">
        <title>Draft genome sequences of novel Actinobacteria.</title>
        <authorList>
            <person name="Sahin N."/>
            <person name="Ay H."/>
            <person name="Saygin H."/>
        </authorList>
    </citation>
    <scope>NUCLEOTIDE SEQUENCE [LARGE SCALE GENOMIC DNA]</scope>
    <source>
        <strain evidence="2 3">16K309</strain>
    </source>
</reference>
<protein>
    <submittedName>
        <fullName evidence="2">DUF2188 domain-containing protein</fullName>
    </submittedName>
</protein>
<gene>
    <name evidence="2" type="ORF">E1181_09235</name>
</gene>
<accession>A0A4R4VR33</accession>
<dbReference type="OrthoDB" id="9997918at2"/>
<organism evidence="2 3">
    <name type="scientific">Saccharopolyspora terrae</name>
    <dbReference type="NCBI Taxonomy" id="2530384"/>
    <lineage>
        <taxon>Bacteria</taxon>
        <taxon>Bacillati</taxon>
        <taxon>Actinomycetota</taxon>
        <taxon>Actinomycetes</taxon>
        <taxon>Pseudonocardiales</taxon>
        <taxon>Pseudonocardiaceae</taxon>
        <taxon>Saccharopolyspora</taxon>
    </lineage>
</organism>
<sequence length="78" mass="8087">MCTWRVRRHAEGTWQVLTPGGTQACARSTSQTAAISNARALMAYEGAHRLRVEGSAGVDEGDRGSPTGDGSAPGLVST</sequence>
<proteinExistence type="predicted"/>
<dbReference type="EMBL" id="SMKS01000010">
    <property type="protein sequence ID" value="TDD07651.1"/>
    <property type="molecule type" value="Genomic_DNA"/>
</dbReference>
<dbReference type="Proteomes" id="UP000295674">
    <property type="component" value="Unassembled WGS sequence"/>
</dbReference>
<dbReference type="AlphaFoldDB" id="A0A4R4VR33"/>
<name>A0A4R4VR33_9PSEU</name>
<dbReference type="RefSeq" id="WP_132673610.1">
    <property type="nucleotide sequence ID" value="NZ_SMKS01000010.1"/>
</dbReference>
<feature type="region of interest" description="Disordered" evidence="1">
    <location>
        <begin position="53"/>
        <end position="78"/>
    </location>
</feature>
<comment type="caution">
    <text evidence="2">The sequence shown here is derived from an EMBL/GenBank/DDBJ whole genome shotgun (WGS) entry which is preliminary data.</text>
</comment>
<keyword evidence="3" id="KW-1185">Reference proteome</keyword>
<evidence type="ECO:0000256" key="1">
    <source>
        <dbReference type="SAM" id="MobiDB-lite"/>
    </source>
</evidence>
<dbReference type="Pfam" id="PF09954">
    <property type="entry name" value="DUF2188"/>
    <property type="match status" value="1"/>
</dbReference>
<evidence type="ECO:0000313" key="2">
    <source>
        <dbReference type="EMBL" id="TDD07651.1"/>
    </source>
</evidence>
<dbReference type="InterPro" id="IPR018691">
    <property type="entry name" value="DUF2188"/>
</dbReference>